<evidence type="ECO:0000256" key="4">
    <source>
        <dbReference type="ARBA" id="ARBA00022692"/>
    </source>
</evidence>
<evidence type="ECO:0000256" key="5">
    <source>
        <dbReference type="ARBA" id="ARBA00022989"/>
    </source>
</evidence>
<feature type="transmembrane region" description="Helical" evidence="7">
    <location>
        <begin position="6"/>
        <end position="32"/>
    </location>
</feature>
<dbReference type="PANTHER" id="PTHR43141:SF4">
    <property type="entry name" value="CYTOCHROME BD2 SUBUNIT II"/>
    <property type="match status" value="1"/>
</dbReference>
<evidence type="ECO:0000313" key="9">
    <source>
        <dbReference type="Proteomes" id="UP000601108"/>
    </source>
</evidence>
<evidence type="ECO:0000313" key="8">
    <source>
        <dbReference type="EMBL" id="GGX17673.1"/>
    </source>
</evidence>
<feature type="transmembrane region" description="Helical" evidence="7">
    <location>
        <begin position="261"/>
        <end position="284"/>
    </location>
</feature>
<feature type="transmembrane region" description="Helical" evidence="7">
    <location>
        <begin position="53"/>
        <end position="75"/>
    </location>
</feature>
<dbReference type="GO" id="GO:0009055">
    <property type="term" value="F:electron transfer activity"/>
    <property type="evidence" value="ECO:0007669"/>
    <property type="project" value="TreeGrafter"/>
</dbReference>
<feature type="transmembrane region" description="Helical" evidence="7">
    <location>
        <begin position="115"/>
        <end position="139"/>
    </location>
</feature>
<feature type="transmembrane region" description="Helical" evidence="7">
    <location>
        <begin position="159"/>
        <end position="186"/>
    </location>
</feature>
<feature type="transmembrane region" description="Helical" evidence="7">
    <location>
        <begin position="81"/>
        <end position="103"/>
    </location>
</feature>
<dbReference type="AlphaFoldDB" id="A0A918JW18"/>
<organism evidence="8 9">
    <name type="scientific">Aquimarina muelleri</name>
    <dbReference type="NCBI Taxonomy" id="279356"/>
    <lineage>
        <taxon>Bacteria</taxon>
        <taxon>Pseudomonadati</taxon>
        <taxon>Bacteroidota</taxon>
        <taxon>Flavobacteriia</taxon>
        <taxon>Flavobacteriales</taxon>
        <taxon>Flavobacteriaceae</taxon>
        <taxon>Aquimarina</taxon>
    </lineage>
</organism>
<name>A0A918JW18_9FLAO</name>
<protein>
    <submittedName>
        <fullName evidence="8">Cytochrome D ubiquinol oxidase subunit II</fullName>
    </submittedName>
</protein>
<dbReference type="GO" id="GO:0016682">
    <property type="term" value="F:oxidoreductase activity, acting on diphenols and related substances as donors, oxygen as acceptor"/>
    <property type="evidence" value="ECO:0007669"/>
    <property type="project" value="TreeGrafter"/>
</dbReference>
<sequence>MLYVVLFFLMFSLYLYVVLGGADYGAGIIELFSSKENQKITKKTIYRVMGPVWEANHIWIIILIVILWIAFPVYYNIMVVHLHIPLTIILLGVTLRGVAFVFRHYDAVIDNSQKLYDGMFMVSSLITPIFLGIVFGALISGKINIVEDISTLTFYEAFIMPWCNLFSILVGLFFAALCAFLSSVLLIGESTGKNARIYVRKSIIATIIVVLLGLVTFGYGYISGNVFVKDFIRSPLALIAVILSGVLLYPLKRMIKKGNTVWSRSLAGIQVFLILLAAIIAHFPDIIITTNSSVSLIEKIAPDSVIKALGISLIIGGAVILPGLFHLLKSFKMIKILEQNNNTST</sequence>
<comment type="caution">
    <text evidence="8">The sequence shown here is derived from an EMBL/GenBank/DDBJ whole genome shotgun (WGS) entry which is preliminary data.</text>
</comment>
<evidence type="ECO:0000256" key="2">
    <source>
        <dbReference type="ARBA" id="ARBA00007543"/>
    </source>
</evidence>
<feature type="transmembrane region" description="Helical" evidence="7">
    <location>
        <begin position="198"/>
        <end position="219"/>
    </location>
</feature>
<keyword evidence="5 7" id="KW-1133">Transmembrane helix</keyword>
<evidence type="ECO:0000256" key="3">
    <source>
        <dbReference type="ARBA" id="ARBA00022475"/>
    </source>
</evidence>
<evidence type="ECO:0000256" key="6">
    <source>
        <dbReference type="ARBA" id="ARBA00023136"/>
    </source>
</evidence>
<gene>
    <name evidence="8" type="ORF">GCM10007384_18830</name>
</gene>
<feature type="transmembrane region" description="Helical" evidence="7">
    <location>
        <begin position="231"/>
        <end position="249"/>
    </location>
</feature>
<keyword evidence="3" id="KW-1003">Cell membrane</keyword>
<dbReference type="GO" id="GO:0019646">
    <property type="term" value="P:aerobic electron transport chain"/>
    <property type="evidence" value="ECO:0007669"/>
    <property type="project" value="TreeGrafter"/>
</dbReference>
<evidence type="ECO:0000256" key="1">
    <source>
        <dbReference type="ARBA" id="ARBA00004651"/>
    </source>
</evidence>
<dbReference type="GO" id="GO:0005886">
    <property type="term" value="C:plasma membrane"/>
    <property type="evidence" value="ECO:0007669"/>
    <property type="project" value="UniProtKB-SubCell"/>
</dbReference>
<comment type="similarity">
    <text evidence="2">Belongs to the cytochrome ubiquinol oxidase subunit 2 family.</text>
</comment>
<evidence type="ECO:0000256" key="7">
    <source>
        <dbReference type="SAM" id="Phobius"/>
    </source>
</evidence>
<feature type="transmembrane region" description="Helical" evidence="7">
    <location>
        <begin position="304"/>
        <end position="328"/>
    </location>
</feature>
<comment type="subcellular location">
    <subcellularLocation>
        <location evidence="1">Cell membrane</location>
        <topology evidence="1">Multi-pass membrane protein</topology>
    </subcellularLocation>
</comment>
<accession>A0A918JW18</accession>
<keyword evidence="9" id="KW-1185">Reference proteome</keyword>
<dbReference type="PANTHER" id="PTHR43141">
    <property type="entry name" value="CYTOCHROME BD2 SUBUNIT II"/>
    <property type="match status" value="1"/>
</dbReference>
<dbReference type="Pfam" id="PF02322">
    <property type="entry name" value="Cyt_bd_oxida_II"/>
    <property type="match status" value="1"/>
</dbReference>
<dbReference type="Proteomes" id="UP000601108">
    <property type="component" value="Unassembled WGS sequence"/>
</dbReference>
<keyword evidence="6 7" id="KW-0472">Membrane</keyword>
<proteinExistence type="inferred from homology"/>
<dbReference type="EMBL" id="BMWS01000011">
    <property type="protein sequence ID" value="GGX17673.1"/>
    <property type="molecule type" value="Genomic_DNA"/>
</dbReference>
<reference evidence="8 9" key="1">
    <citation type="journal article" date="2014" name="Int. J. Syst. Evol. Microbiol.">
        <title>Complete genome sequence of Corynebacterium casei LMG S-19264T (=DSM 44701T), isolated from a smear-ripened cheese.</title>
        <authorList>
            <consortium name="US DOE Joint Genome Institute (JGI-PGF)"/>
            <person name="Walter F."/>
            <person name="Albersmeier A."/>
            <person name="Kalinowski J."/>
            <person name="Ruckert C."/>
        </authorList>
    </citation>
    <scope>NUCLEOTIDE SEQUENCE [LARGE SCALE GENOMIC DNA]</scope>
    <source>
        <strain evidence="8 9">KCTC 12285</strain>
    </source>
</reference>
<dbReference type="InterPro" id="IPR003317">
    <property type="entry name" value="Cyt-d_oxidase_su2"/>
</dbReference>
<dbReference type="RefSeq" id="WP_027414304.1">
    <property type="nucleotide sequence ID" value="NZ_BMWS01000011.1"/>
</dbReference>
<keyword evidence="4 7" id="KW-0812">Transmembrane</keyword>
<dbReference type="GO" id="GO:0070069">
    <property type="term" value="C:cytochrome complex"/>
    <property type="evidence" value="ECO:0007669"/>
    <property type="project" value="TreeGrafter"/>
</dbReference>